<organism evidence="1 2">
    <name type="scientific">Phanerochaete carnosa (strain HHB-10118-sp)</name>
    <name type="common">White-rot fungus</name>
    <name type="synonym">Peniophora carnosa</name>
    <dbReference type="NCBI Taxonomy" id="650164"/>
    <lineage>
        <taxon>Eukaryota</taxon>
        <taxon>Fungi</taxon>
        <taxon>Dikarya</taxon>
        <taxon>Basidiomycota</taxon>
        <taxon>Agaricomycotina</taxon>
        <taxon>Agaricomycetes</taxon>
        <taxon>Polyporales</taxon>
        <taxon>Phanerochaetaceae</taxon>
        <taxon>Phanerochaete</taxon>
    </lineage>
</organism>
<reference evidence="1 2" key="1">
    <citation type="journal article" date="2012" name="BMC Genomics">
        <title>Comparative genomics of the white-rot fungi, Phanerochaete carnosa and P. chrysosporium, to elucidate the genetic basis of the distinct wood types they colonize.</title>
        <authorList>
            <person name="Suzuki H."/>
            <person name="MacDonald J."/>
            <person name="Syed K."/>
            <person name="Salamov A."/>
            <person name="Hori C."/>
            <person name="Aerts A."/>
            <person name="Henrissat B."/>
            <person name="Wiebenga A."/>
            <person name="vanKuyk P.A."/>
            <person name="Barry K."/>
            <person name="Lindquist E."/>
            <person name="LaButti K."/>
            <person name="Lapidus A."/>
            <person name="Lucas S."/>
            <person name="Coutinho P."/>
            <person name="Gong Y."/>
            <person name="Samejima M."/>
            <person name="Mahadevan R."/>
            <person name="Abou-Zaid M."/>
            <person name="de Vries R.P."/>
            <person name="Igarashi K."/>
            <person name="Yadav J.S."/>
            <person name="Grigoriev I.V."/>
            <person name="Master E.R."/>
        </authorList>
    </citation>
    <scope>NUCLEOTIDE SEQUENCE [LARGE SCALE GENOMIC DNA]</scope>
    <source>
        <strain evidence="1 2">HHB-10118-sp</strain>
    </source>
</reference>
<evidence type="ECO:0000313" key="1">
    <source>
        <dbReference type="EMBL" id="EKM56510.1"/>
    </source>
</evidence>
<evidence type="ECO:0000313" key="2">
    <source>
        <dbReference type="Proteomes" id="UP000008370"/>
    </source>
</evidence>
<dbReference type="HOGENOM" id="CLU_2518721_0_0_1"/>
<protein>
    <recommendedName>
        <fullName evidence="3">F-box domain-containing protein</fullName>
    </recommendedName>
</protein>
<dbReference type="EMBL" id="JH930471">
    <property type="protein sequence ID" value="EKM56510.1"/>
    <property type="molecule type" value="Genomic_DNA"/>
</dbReference>
<dbReference type="GeneID" id="18920107"/>
<proteinExistence type="predicted"/>
<sequence length="81" mass="9439">RYATMTWGLPSELVDIIIHHCHNDPATLATCALVQKSWVPRARYHFWRELHLTCTKEELEKVGSMLDESPDIAFYVRDVIL</sequence>
<dbReference type="AlphaFoldDB" id="K5WBD1"/>
<feature type="non-terminal residue" evidence="1">
    <location>
        <position position="1"/>
    </location>
</feature>
<name>K5WBD1_PHACS</name>
<gene>
    <name evidence="1" type="ORF">PHACADRAFT_58578</name>
</gene>
<dbReference type="Proteomes" id="UP000008370">
    <property type="component" value="Unassembled WGS sequence"/>
</dbReference>
<evidence type="ECO:0008006" key="3">
    <source>
        <dbReference type="Google" id="ProtNLM"/>
    </source>
</evidence>
<keyword evidence="2" id="KW-1185">Reference proteome</keyword>
<dbReference type="RefSeq" id="XP_007394356.1">
    <property type="nucleotide sequence ID" value="XM_007394294.1"/>
</dbReference>
<feature type="non-terminal residue" evidence="1">
    <location>
        <position position="81"/>
    </location>
</feature>
<dbReference type="KEGG" id="pco:PHACADRAFT_58578"/>
<dbReference type="OrthoDB" id="2788229at2759"/>
<dbReference type="InParanoid" id="K5WBD1"/>
<accession>K5WBD1</accession>